<feature type="compositionally biased region" description="Polar residues" evidence="6">
    <location>
        <begin position="60"/>
        <end position="69"/>
    </location>
</feature>
<feature type="region of interest" description="Disordered" evidence="6">
    <location>
        <begin position="441"/>
        <end position="477"/>
    </location>
</feature>
<dbReference type="EMBL" id="CAHIKZ030003660">
    <property type="protein sequence ID" value="CAE1302826.1"/>
    <property type="molecule type" value="Genomic_DNA"/>
</dbReference>
<evidence type="ECO:0000313" key="9">
    <source>
        <dbReference type="EMBL" id="CAE1302826.1"/>
    </source>
</evidence>
<dbReference type="PANTHER" id="PTHR10177">
    <property type="entry name" value="CYCLINS"/>
    <property type="match status" value="1"/>
</dbReference>
<evidence type="ECO:0000256" key="1">
    <source>
        <dbReference type="ARBA" id="ARBA00022618"/>
    </source>
</evidence>
<dbReference type="InterPro" id="IPR039361">
    <property type="entry name" value="Cyclin"/>
</dbReference>
<evidence type="ECO:0000256" key="2">
    <source>
        <dbReference type="ARBA" id="ARBA00022776"/>
    </source>
</evidence>
<proteinExistence type="inferred from homology"/>
<dbReference type="GO" id="GO:0051301">
    <property type="term" value="P:cell division"/>
    <property type="evidence" value="ECO:0007669"/>
    <property type="project" value="UniProtKB-KW"/>
</dbReference>
<dbReference type="CDD" id="cd20519">
    <property type="entry name" value="CYCLIN_CCNE_rpt1"/>
    <property type="match status" value="1"/>
</dbReference>
<evidence type="ECO:0000313" key="10">
    <source>
        <dbReference type="Proteomes" id="UP000597762"/>
    </source>
</evidence>
<comment type="similarity">
    <text evidence="5">Belongs to the cyclin family.</text>
</comment>
<dbReference type="OrthoDB" id="5590282at2759"/>
<dbReference type="InterPro" id="IPR006671">
    <property type="entry name" value="Cyclin_N"/>
</dbReference>
<evidence type="ECO:0000256" key="5">
    <source>
        <dbReference type="RuleBase" id="RU000383"/>
    </source>
</evidence>
<gene>
    <name evidence="9" type="ORF">SPHA_55258</name>
</gene>
<feature type="compositionally biased region" description="Polar residues" evidence="6">
    <location>
        <begin position="453"/>
        <end position="464"/>
    </location>
</feature>
<accession>A0A812DKD2</accession>
<protein>
    <submittedName>
        <fullName evidence="9">CCNE</fullName>
    </submittedName>
</protein>
<feature type="domain" description="Cyclin C-terminal" evidence="8">
    <location>
        <begin position="258"/>
        <end position="412"/>
    </location>
</feature>
<dbReference type="SMART" id="SM00385">
    <property type="entry name" value="CYCLIN"/>
    <property type="match status" value="1"/>
</dbReference>
<name>A0A812DKD2_ACAPH</name>
<keyword evidence="4" id="KW-0131">Cell cycle</keyword>
<evidence type="ECO:0000256" key="4">
    <source>
        <dbReference type="ARBA" id="ARBA00023306"/>
    </source>
</evidence>
<comment type="caution">
    <text evidence="9">The sequence shown here is derived from an EMBL/GenBank/DDBJ whole genome shotgun (WGS) entry which is preliminary data.</text>
</comment>
<dbReference type="SUPFAM" id="SSF47954">
    <property type="entry name" value="Cyclin-like"/>
    <property type="match status" value="2"/>
</dbReference>
<dbReference type="AlphaFoldDB" id="A0A812DKD2"/>
<feature type="domain" description="Cyclin-like" evidence="7">
    <location>
        <begin position="241"/>
        <end position="326"/>
    </location>
</feature>
<keyword evidence="10" id="KW-1185">Reference proteome</keyword>
<evidence type="ECO:0000259" key="8">
    <source>
        <dbReference type="SMART" id="SM01332"/>
    </source>
</evidence>
<reference evidence="9" key="1">
    <citation type="submission" date="2021-01" db="EMBL/GenBank/DDBJ databases">
        <authorList>
            <person name="Li R."/>
            <person name="Bekaert M."/>
        </authorList>
    </citation>
    <scope>NUCLEOTIDE SEQUENCE</scope>
    <source>
        <strain evidence="9">Farmed</strain>
    </source>
</reference>
<evidence type="ECO:0000259" key="7">
    <source>
        <dbReference type="SMART" id="SM00385"/>
    </source>
</evidence>
<dbReference type="Proteomes" id="UP000597762">
    <property type="component" value="Unassembled WGS sequence"/>
</dbReference>
<dbReference type="InterPro" id="IPR013763">
    <property type="entry name" value="Cyclin-like_dom"/>
</dbReference>
<dbReference type="FunFam" id="1.10.472.10:FF:000001">
    <property type="entry name" value="G2/mitotic-specific cyclin"/>
    <property type="match status" value="1"/>
</dbReference>
<evidence type="ECO:0000256" key="3">
    <source>
        <dbReference type="ARBA" id="ARBA00023127"/>
    </source>
</evidence>
<dbReference type="SMART" id="SM01332">
    <property type="entry name" value="Cyclin_C"/>
    <property type="match status" value="1"/>
</dbReference>
<keyword evidence="1" id="KW-0132">Cell division</keyword>
<dbReference type="InterPro" id="IPR036915">
    <property type="entry name" value="Cyclin-like_sf"/>
</dbReference>
<dbReference type="Gene3D" id="1.10.472.10">
    <property type="entry name" value="Cyclin-like"/>
    <property type="match status" value="1"/>
</dbReference>
<sequence>MFIVTNPHPPCSICNPLYSIVTNPHPPYSIVTNLIPPYSILYKHSRSRGSTMPCRRSKTKSAMSNASTSDNRKRKSQDSFTQNCVRVPKKKNSFCLSLFFSCPPHFPAVCKLEMRVSLFSLSLSLSLTGDSCWVLLENQFISIAGDSLIESSSIIPTLEELHTAGTSTRSTPSELFGGSQFRFQNHFITPTRHSPLPKLNWADSKEVWRVMIEKELHYAKDPSMLERHPSLQAKMRTILLDWLIEVCEVYKLHRETYYLAHDFIDRYLTKERDIIKHQLQLIGITALFIAAKLEEIYPPKLADFAYVTDGACSESEILDQELIMLQLVDICMLDISSLNYSNSVIAASALYHKSSSNVVLSVSGLTMADLLPCIRWMEPYALTVQEAGPVELKFFPTVHIDDSHNIQTHAVDLELLEKAHTRRELEAAKCDNIQTGAEMNLLTPPLSDKKGNSCDNLMCSSSTPKSKHSETTSNSSP</sequence>
<keyword evidence="3 5" id="KW-0195">Cyclin</keyword>
<dbReference type="Pfam" id="PF00134">
    <property type="entry name" value="Cyclin_N"/>
    <property type="match status" value="1"/>
</dbReference>
<dbReference type="InterPro" id="IPR004367">
    <property type="entry name" value="Cyclin_C-dom"/>
</dbReference>
<organism evidence="9 10">
    <name type="scientific">Acanthosepion pharaonis</name>
    <name type="common">Pharaoh cuttlefish</name>
    <name type="synonym">Sepia pharaonis</name>
    <dbReference type="NCBI Taxonomy" id="158019"/>
    <lineage>
        <taxon>Eukaryota</taxon>
        <taxon>Metazoa</taxon>
        <taxon>Spiralia</taxon>
        <taxon>Lophotrochozoa</taxon>
        <taxon>Mollusca</taxon>
        <taxon>Cephalopoda</taxon>
        <taxon>Coleoidea</taxon>
        <taxon>Decapodiformes</taxon>
        <taxon>Sepiida</taxon>
        <taxon>Sepiina</taxon>
        <taxon>Sepiidae</taxon>
        <taxon>Acanthosepion</taxon>
    </lineage>
</organism>
<keyword evidence="2" id="KW-0498">Mitosis</keyword>
<evidence type="ECO:0000256" key="6">
    <source>
        <dbReference type="SAM" id="MobiDB-lite"/>
    </source>
</evidence>
<feature type="region of interest" description="Disordered" evidence="6">
    <location>
        <begin position="46"/>
        <end position="80"/>
    </location>
</feature>